<reference evidence="1 2" key="2">
    <citation type="submission" date="2020-09" db="EMBL/GenBank/DDBJ databases">
        <authorList>
            <person name="Chen F.-J."/>
            <person name="Lee Y.-T."/>
        </authorList>
    </citation>
    <scope>NUCLEOTIDE SEQUENCE [LARGE SCALE GENOMIC DNA]</scope>
    <source>
        <strain evidence="1 2">AS73</strain>
    </source>
</reference>
<dbReference type="AlphaFoldDB" id="A0A7H2PQQ5"/>
<name>A0A7H2PQQ5_9GAMM</name>
<evidence type="ECO:0000313" key="1">
    <source>
        <dbReference type="EMBL" id="QNX05188.1"/>
    </source>
</evidence>
<sequence length="448" mass="50939">MLNYHDVDVLLPAQKFLIDFSFSGKKPLDFVHSILLRTLRLGPCSSVQLASFLNLDQNEITILLNELLAKNEIKSTENDLFELSESAKRYFKSVSDIPQVEQISDRTVSVIYDLIGFDPVLSYEYSGHNGIQIQADQDQLSESEKIAKAAFQKKFYSYVEHGILTFYQDHPQLYKVDKVIKDRQLFNRVNLDLSLKLQGDQLTTDVHDVESCFSHLPSSTTILTEMVNSTLQSIKVDNIESIQAELAHNPMLESLKIKNFFKNEKLDLTCLAQRTEHQIIGPIYEPSNQEKFLNLLERCAEDKSVQDLYWLTPSNPFFGQSTNFKNFLNKLITSESYDLKMFLPCTSLKNAPWENNHIERPLFCSGKFLALDESGLFNSDFEILVVKNKFCIVIAHVHDSDAPVLTAVPIGELTLDLNVVNGFADVFAKSKQQADEERGPCYGVITVK</sequence>
<gene>
    <name evidence="1" type="ORF">IC796_18225</name>
</gene>
<dbReference type="RefSeq" id="WP_068557562.1">
    <property type="nucleotide sequence ID" value="NZ_BKEE01000024.1"/>
</dbReference>
<proteinExistence type="predicted"/>
<organism evidence="1 2">
    <name type="scientific">Acinetobacter seifertii</name>
    <dbReference type="NCBI Taxonomy" id="1530123"/>
    <lineage>
        <taxon>Bacteria</taxon>
        <taxon>Pseudomonadati</taxon>
        <taxon>Pseudomonadota</taxon>
        <taxon>Gammaproteobacteria</taxon>
        <taxon>Moraxellales</taxon>
        <taxon>Moraxellaceae</taxon>
        <taxon>Acinetobacter</taxon>
        <taxon>Acinetobacter calcoaceticus/baumannii complex</taxon>
    </lineage>
</organism>
<accession>A0A7H2PQQ5</accession>
<dbReference type="EMBL" id="CP061561">
    <property type="protein sequence ID" value="QNX05188.1"/>
    <property type="molecule type" value="Genomic_DNA"/>
</dbReference>
<reference evidence="2" key="1">
    <citation type="submission" date="2020-09" db="EMBL/GenBank/DDBJ databases">
        <title>Clinical and molecular characterization of Acinetobacter seifertii in Taiwan.</title>
        <authorList>
            <person name="Li L.-H."/>
            <person name="Yang Y.-S."/>
            <person name="Sun J.-R."/>
            <person name="Huang T.-W."/>
            <person name="Huang W.-C."/>
            <person name="Wang Y.-C."/>
            <person name="Kuo T.-H."/>
            <person name="Kuo S.-C."/>
            <person name="Chen T.-L."/>
        </authorList>
    </citation>
    <scope>NUCLEOTIDE SEQUENCE [LARGE SCALE GENOMIC DNA]</scope>
    <source>
        <strain evidence="2">AS73</strain>
    </source>
</reference>
<evidence type="ECO:0000313" key="2">
    <source>
        <dbReference type="Proteomes" id="UP000516862"/>
    </source>
</evidence>
<dbReference type="Proteomes" id="UP000516862">
    <property type="component" value="Chromosome"/>
</dbReference>
<protein>
    <submittedName>
        <fullName evidence="1">Uncharacterized protein</fullName>
    </submittedName>
</protein>